<dbReference type="Proteomes" id="UP000595636">
    <property type="component" value="Chromosome"/>
</dbReference>
<dbReference type="EMBL" id="CP066831">
    <property type="protein sequence ID" value="QQM45239.1"/>
    <property type="molecule type" value="Genomic_DNA"/>
</dbReference>
<evidence type="ECO:0000313" key="3">
    <source>
        <dbReference type="Proteomes" id="UP000595636"/>
    </source>
</evidence>
<reference evidence="2 3" key="1">
    <citation type="submission" date="2020-12" db="EMBL/GenBank/DDBJ databases">
        <title>A novel species.</title>
        <authorList>
            <person name="Li K."/>
        </authorList>
    </citation>
    <scope>NUCLEOTIDE SEQUENCE [LARGE SCALE GENOMIC DNA]</scope>
    <source>
        <strain evidence="2 3">ZYC-3</strain>
    </source>
</reference>
<dbReference type="KEGG" id="slf:JEQ17_41410"/>
<feature type="region of interest" description="Disordered" evidence="1">
    <location>
        <begin position="67"/>
        <end position="90"/>
    </location>
</feature>
<keyword evidence="3" id="KW-1185">Reference proteome</keyword>
<protein>
    <submittedName>
        <fullName evidence="2">Uncharacterized protein</fullName>
    </submittedName>
</protein>
<gene>
    <name evidence="2" type="ORF">JEQ17_41410</name>
</gene>
<sequence>MIRRLLRTVGLVARTAFRRSARGGSLPSYRPHPGEHLVILSTGRRFVDPDEAEALGMSAATVERMRRQQGRPEGRFPPGFIDRINQGRQP</sequence>
<organism evidence="2 3">
    <name type="scientific">Streptomyces liliifuscus</name>
    <dbReference type="NCBI Taxonomy" id="2797636"/>
    <lineage>
        <taxon>Bacteria</taxon>
        <taxon>Bacillati</taxon>
        <taxon>Actinomycetota</taxon>
        <taxon>Actinomycetes</taxon>
        <taxon>Kitasatosporales</taxon>
        <taxon>Streptomycetaceae</taxon>
        <taxon>Streptomyces</taxon>
    </lineage>
</organism>
<evidence type="ECO:0000256" key="1">
    <source>
        <dbReference type="SAM" id="MobiDB-lite"/>
    </source>
</evidence>
<proteinExistence type="predicted"/>
<accession>A0A7T7RG07</accession>
<dbReference type="AlphaFoldDB" id="A0A7T7RG07"/>
<evidence type="ECO:0000313" key="2">
    <source>
        <dbReference type="EMBL" id="QQM45239.1"/>
    </source>
</evidence>
<name>A0A7T7RG07_9ACTN</name>
<dbReference type="RefSeq" id="WP_200400048.1">
    <property type="nucleotide sequence ID" value="NZ_CP066831.1"/>
</dbReference>